<gene>
    <name evidence="1" type="ORF">TH44_10255</name>
</gene>
<dbReference type="Proteomes" id="UP000252266">
    <property type="component" value="Unassembled WGS sequence"/>
</dbReference>
<comment type="caution">
    <text evidence="1">The sequence shown here is derived from an EMBL/GenBank/DDBJ whole genome shotgun (WGS) entry which is preliminary data.</text>
</comment>
<protein>
    <submittedName>
        <fullName evidence="1">Uncharacterized protein</fullName>
    </submittedName>
</protein>
<evidence type="ECO:0000313" key="1">
    <source>
        <dbReference type="EMBL" id="RCK51126.1"/>
    </source>
</evidence>
<accession>A0A367XBS4</accession>
<proteinExistence type="predicted"/>
<dbReference type="AlphaFoldDB" id="A0A367XBS4"/>
<organism evidence="1 2">
    <name type="scientific">Thalassospira xiamenensis</name>
    <dbReference type="NCBI Taxonomy" id="220697"/>
    <lineage>
        <taxon>Bacteria</taxon>
        <taxon>Pseudomonadati</taxon>
        <taxon>Pseudomonadota</taxon>
        <taxon>Alphaproteobacteria</taxon>
        <taxon>Rhodospirillales</taxon>
        <taxon>Thalassospiraceae</taxon>
        <taxon>Thalassospira</taxon>
    </lineage>
</organism>
<dbReference type="EMBL" id="JPWJ01000004">
    <property type="protein sequence ID" value="RCK51126.1"/>
    <property type="molecule type" value="Genomic_DNA"/>
</dbReference>
<evidence type="ECO:0000313" key="2">
    <source>
        <dbReference type="Proteomes" id="UP000252266"/>
    </source>
</evidence>
<sequence length="385" mass="44268">MIFEDKVRESTEARRHTESSYEFLDRSGRAEFQQVRNLLNSWIELFPPEERDELVARIRSNDERHFNSATFEMLLFAIFTNLGCRIEVHPRLPNDRASRPDFLVTYPDGQRLYVEAVLASEFSETEVAARRRTSVLLEALDGLESPNFFIGFTSRGHPDRPPSGKKLKRAISDWLARLDPDAISEEIDNGQPFPTRVWEDDGWRIEINAFPKRAEKRGLDTRSVGVISTGVQFASTWKAIRDAVRHKGGKYGDLDLPLLIAVNVETMSVDRIDEMQALFGKETFVFDQNNLDAEPRMQREPNGAWVGPRGLQNTRVSGVWIFENALPWNLASRRAVIYHHPEPRQSLPLQLRDFDHALAENGCVTWARGRKIRDALQLSENWPEK</sequence>
<reference evidence="1 2" key="1">
    <citation type="submission" date="2014-07" db="EMBL/GenBank/DDBJ databases">
        <title>Draft genome sequence of Thalassospira xiamenensis IB13.</title>
        <authorList>
            <person name="Lai Q."/>
            <person name="Shao Z."/>
        </authorList>
    </citation>
    <scope>NUCLEOTIDE SEQUENCE [LARGE SCALE GENOMIC DNA]</scope>
    <source>
        <strain evidence="1 2">IB13</strain>
    </source>
</reference>
<dbReference type="RefSeq" id="WP_062959607.1">
    <property type="nucleotide sequence ID" value="NZ_JPWJ01000004.1"/>
</dbReference>
<name>A0A367XBS4_9PROT</name>